<evidence type="ECO:0000259" key="3">
    <source>
        <dbReference type="Pfam" id="PF13559"/>
    </source>
</evidence>
<dbReference type="Pfam" id="PF13559">
    <property type="entry name" value="DUF4129"/>
    <property type="match status" value="1"/>
</dbReference>
<evidence type="ECO:0000313" key="5">
    <source>
        <dbReference type="Proteomes" id="UP000304382"/>
    </source>
</evidence>
<organism evidence="4 5">
    <name type="scientific">Haloarcula mannanilytica</name>
    <dbReference type="NCBI Taxonomy" id="2509225"/>
    <lineage>
        <taxon>Archaea</taxon>
        <taxon>Methanobacteriati</taxon>
        <taxon>Methanobacteriota</taxon>
        <taxon>Stenosarchaea group</taxon>
        <taxon>Halobacteria</taxon>
        <taxon>Halobacteriales</taxon>
        <taxon>Haloarculaceae</taxon>
        <taxon>Haloarcula</taxon>
    </lineage>
</organism>
<dbReference type="EMBL" id="BIXZ01000003">
    <property type="protein sequence ID" value="GCF14208.1"/>
    <property type="molecule type" value="Genomic_DNA"/>
</dbReference>
<evidence type="ECO:0000256" key="1">
    <source>
        <dbReference type="SAM" id="MobiDB-lite"/>
    </source>
</evidence>
<dbReference type="InterPro" id="IPR025403">
    <property type="entry name" value="TgpA-like_C"/>
</dbReference>
<proteinExistence type="predicted"/>
<feature type="compositionally biased region" description="Polar residues" evidence="1">
    <location>
        <begin position="32"/>
        <end position="42"/>
    </location>
</feature>
<dbReference type="Proteomes" id="UP000304382">
    <property type="component" value="Unassembled WGS sequence"/>
</dbReference>
<protein>
    <recommendedName>
        <fullName evidence="3">Protein-glutamine gamma-glutamyltransferase-like C-terminal domain-containing protein</fullName>
    </recommendedName>
</protein>
<feature type="transmembrane region" description="Helical" evidence="2">
    <location>
        <begin position="86"/>
        <end position="104"/>
    </location>
</feature>
<feature type="region of interest" description="Disordered" evidence="1">
    <location>
        <begin position="32"/>
        <end position="83"/>
    </location>
</feature>
<dbReference type="AlphaFoldDB" id="A0A4C2EI63"/>
<comment type="caution">
    <text evidence="4">The sequence shown here is derived from an EMBL/GenBank/DDBJ whole genome shotgun (WGS) entry which is preliminary data.</text>
</comment>
<evidence type="ECO:0000256" key="2">
    <source>
        <dbReference type="SAM" id="Phobius"/>
    </source>
</evidence>
<keyword evidence="2" id="KW-0472">Membrane</keyword>
<feature type="region of interest" description="Disordered" evidence="1">
    <location>
        <begin position="110"/>
        <end position="138"/>
    </location>
</feature>
<dbReference type="OrthoDB" id="206550at2157"/>
<keyword evidence="5" id="KW-1185">Reference proteome</keyword>
<keyword evidence="2" id="KW-0812">Transmembrane</keyword>
<feature type="domain" description="Protein-glutamine gamma-glutamyltransferase-like C-terminal" evidence="3">
    <location>
        <begin position="172"/>
        <end position="217"/>
    </location>
</feature>
<reference evidence="4 5" key="1">
    <citation type="submission" date="2019-02" db="EMBL/GenBank/DDBJ databases">
        <title>Haloarcula mannanilyticum sp. nov., a mannan degrading haloarchaeon isolated from commercial salt.</title>
        <authorList>
            <person name="Enomoto S."/>
            <person name="Shimane Y."/>
            <person name="Kamekura M."/>
            <person name="Ito T."/>
            <person name="Moriya O."/>
            <person name="Ihara K."/>
            <person name="Takahashi-Ando N."/>
            <person name="Fukushima Y."/>
            <person name="Yoshida Y."/>
            <person name="Usama R."/>
            <person name="Takai K."/>
            <person name="Minegishi H."/>
        </authorList>
    </citation>
    <scope>NUCLEOTIDE SEQUENCE [LARGE SCALE GENOMIC DNA]</scope>
    <source>
        <strain evidence="4 5">MD130-1</strain>
    </source>
</reference>
<keyword evidence="2" id="KW-1133">Transmembrane helix</keyword>
<accession>A0A4C2EI63</accession>
<gene>
    <name evidence="4" type="ORF">Harman_21430</name>
</gene>
<evidence type="ECO:0000313" key="4">
    <source>
        <dbReference type="EMBL" id="GCF14208.1"/>
    </source>
</evidence>
<dbReference type="RefSeq" id="WP_137683810.1">
    <property type="nucleotide sequence ID" value="NZ_BIXZ01000003.1"/>
</dbReference>
<name>A0A4C2EI63_9EURY</name>
<sequence length="233" mass="23449">MARLGSLVLAALAVVALAMVAASVETVSTAPAVTTEEQTVDSTPPPQAPGGGGPGTPEGTQSATRVPETDAATAAASNVNNGPPRWQVAAGLMLVVLGGIAVLYELTRGEATDPDPDDESPPPTPTAPAADSVSLAADVPPENDVYRAWVALRNRVKPAHEGSEAPAGEPVTPADVRDRAIESGLPEQPVTALTDLFCAVRYGGAAATPEREQRARAVAATLSLDAPVGGAAQ</sequence>